<dbReference type="Pfam" id="PF13527">
    <property type="entry name" value="Acetyltransf_9"/>
    <property type="match status" value="1"/>
</dbReference>
<proteinExistence type="predicted"/>
<name>A0A271VV24_VIBMT</name>
<evidence type="ECO:0000259" key="1">
    <source>
        <dbReference type="PROSITE" id="PS51186"/>
    </source>
</evidence>
<dbReference type="Gene3D" id="3.40.630.30">
    <property type="match status" value="1"/>
</dbReference>
<accession>A0A271VV24</accession>
<dbReference type="PROSITE" id="PS51186">
    <property type="entry name" value="GNAT"/>
    <property type="match status" value="1"/>
</dbReference>
<dbReference type="OrthoDB" id="9797178at2"/>
<evidence type="ECO:0000313" key="2">
    <source>
        <dbReference type="EMBL" id="PAR21817.1"/>
    </source>
</evidence>
<organism evidence="2 3">
    <name type="scientific">Vibrio metoecus</name>
    <dbReference type="NCBI Taxonomy" id="1481663"/>
    <lineage>
        <taxon>Bacteria</taxon>
        <taxon>Pseudomonadati</taxon>
        <taxon>Pseudomonadota</taxon>
        <taxon>Gammaproteobacteria</taxon>
        <taxon>Vibrionales</taxon>
        <taxon>Vibrionaceae</taxon>
        <taxon>Vibrio</taxon>
    </lineage>
</organism>
<dbReference type="InterPro" id="IPR016181">
    <property type="entry name" value="Acyl_CoA_acyltransferase"/>
</dbReference>
<dbReference type="GO" id="GO:0016747">
    <property type="term" value="F:acyltransferase activity, transferring groups other than amino-acyl groups"/>
    <property type="evidence" value="ECO:0007669"/>
    <property type="project" value="InterPro"/>
</dbReference>
<dbReference type="CDD" id="cd04301">
    <property type="entry name" value="NAT_SF"/>
    <property type="match status" value="1"/>
</dbReference>
<dbReference type="EMBL" id="NMSH01000006">
    <property type="protein sequence ID" value="PAR21817.1"/>
    <property type="molecule type" value="Genomic_DNA"/>
</dbReference>
<dbReference type="SUPFAM" id="SSF55729">
    <property type="entry name" value="Acyl-CoA N-acyltransferases (Nat)"/>
    <property type="match status" value="1"/>
</dbReference>
<comment type="caution">
    <text evidence="2">The sequence shown here is derived from an EMBL/GenBank/DDBJ whole genome shotgun (WGS) entry which is preliminary data.</text>
</comment>
<sequence>MCIKGCKSRIHPKRLLMLIRTEAPADILAVDELLKNVFATEAEANLVMALRENGKRTLSLVACDDEGAILGHVMFSPVTVAGEDLNWQGLAPLAVKEEYRRQGIGADLVKEGLSSLGELGYPACVVLGDPDYYARFGFEDAASYQLHCAWDAPQGAFRVVALWERELDGRSGLIEYSPEFAAV</sequence>
<reference evidence="3" key="1">
    <citation type="submission" date="2017-07" db="EMBL/GenBank/DDBJ databases">
        <authorList>
            <person name="Boucher Y."/>
            <person name="Orata F.D."/>
        </authorList>
    </citation>
    <scope>NUCLEOTIDE SEQUENCE [LARGE SCALE GENOMIC DNA]</scope>
    <source>
        <strain evidence="3">OYP9E10</strain>
    </source>
</reference>
<dbReference type="InterPro" id="IPR000182">
    <property type="entry name" value="GNAT_dom"/>
</dbReference>
<dbReference type="Proteomes" id="UP000216173">
    <property type="component" value="Unassembled WGS sequence"/>
</dbReference>
<gene>
    <name evidence="2" type="ORF">CGU03_06100</name>
</gene>
<protein>
    <submittedName>
        <fullName evidence="2">GNAT family N-acetyltransferase</fullName>
    </submittedName>
</protein>
<keyword evidence="2" id="KW-0808">Transferase</keyword>
<dbReference type="AlphaFoldDB" id="A0A271VV24"/>
<feature type="domain" description="N-acetyltransferase" evidence="1">
    <location>
        <begin position="17"/>
        <end position="164"/>
    </location>
</feature>
<evidence type="ECO:0000313" key="3">
    <source>
        <dbReference type="Proteomes" id="UP000216173"/>
    </source>
</evidence>